<feature type="domain" description="Peptidase M3A/M3B catalytic" evidence="8">
    <location>
        <begin position="215"/>
        <end position="315"/>
    </location>
</feature>
<dbReference type="InterPro" id="IPR045090">
    <property type="entry name" value="Pept_M3A_M3B"/>
</dbReference>
<dbReference type="AlphaFoldDB" id="A0A5K3FQN0"/>
<keyword evidence="1 6" id="KW-0645">Protease</keyword>
<dbReference type="GO" id="GO:0006518">
    <property type="term" value="P:peptide metabolic process"/>
    <property type="evidence" value="ECO:0007669"/>
    <property type="project" value="TreeGrafter"/>
</dbReference>
<dbReference type="GO" id="GO:0006627">
    <property type="term" value="P:protein processing involved in protein targeting to mitochondrion"/>
    <property type="evidence" value="ECO:0007669"/>
    <property type="project" value="TreeGrafter"/>
</dbReference>
<evidence type="ECO:0000256" key="2">
    <source>
        <dbReference type="ARBA" id="ARBA00022723"/>
    </source>
</evidence>
<evidence type="ECO:0000256" key="6">
    <source>
        <dbReference type="RuleBase" id="RU003435"/>
    </source>
</evidence>
<dbReference type="SUPFAM" id="SSF55486">
    <property type="entry name" value="Metalloproteases ('zincins'), catalytic domain"/>
    <property type="match status" value="1"/>
</dbReference>
<feature type="domain" description="Peptidase M3A/M3B catalytic" evidence="8">
    <location>
        <begin position="46"/>
        <end position="194"/>
    </location>
</feature>
<evidence type="ECO:0000259" key="8">
    <source>
        <dbReference type="Pfam" id="PF01432"/>
    </source>
</evidence>
<dbReference type="Gene3D" id="1.10.1370.40">
    <property type="match status" value="1"/>
</dbReference>
<feature type="region of interest" description="Disordered" evidence="7">
    <location>
        <begin position="306"/>
        <end position="346"/>
    </location>
</feature>
<dbReference type="PANTHER" id="PTHR11804:SF79">
    <property type="entry name" value="MITOCHONDRIAL INTERMEDIATE PEPTIDASE"/>
    <property type="match status" value="1"/>
</dbReference>
<organism evidence="9">
    <name type="scientific">Mesocestoides corti</name>
    <name type="common">Flatworm</name>
    <dbReference type="NCBI Taxonomy" id="53468"/>
    <lineage>
        <taxon>Eukaryota</taxon>
        <taxon>Metazoa</taxon>
        <taxon>Spiralia</taxon>
        <taxon>Lophotrochozoa</taxon>
        <taxon>Platyhelminthes</taxon>
        <taxon>Cestoda</taxon>
        <taxon>Eucestoda</taxon>
        <taxon>Cyclophyllidea</taxon>
        <taxon>Mesocestoididae</taxon>
        <taxon>Mesocestoides</taxon>
    </lineage>
</organism>
<comment type="cofactor">
    <cofactor evidence="6">
        <name>Zn(2+)</name>
        <dbReference type="ChEBI" id="CHEBI:29105"/>
    </cofactor>
    <text evidence="6">Binds 1 zinc ion.</text>
</comment>
<evidence type="ECO:0000256" key="1">
    <source>
        <dbReference type="ARBA" id="ARBA00022670"/>
    </source>
</evidence>
<dbReference type="GO" id="GO:0005739">
    <property type="term" value="C:mitochondrion"/>
    <property type="evidence" value="ECO:0007669"/>
    <property type="project" value="TreeGrafter"/>
</dbReference>
<name>A0A5K3FQN0_MESCO</name>
<sequence length="346" mass="39092">MLSGISKDIDWTPFNGRRLFSPYYDASQPFLRALSYALFFGPIEGQEERLISLLEARDKLARAAGKASFLYRAVQPSSLAESPERVERFLKKVSYLLSPIATGTARSQLIKDLPNMDRLRPWDIPFLIHSGQQWIDTESLLPFFSLGACMEGVNQLSDCLFGLRLQVEPALPGEVWHPDVVKVSAYTTEAQSDPLNDNEVDPWEAKYPIGPGVQVGTIYCDFFQRPGKMSQDCHYTIRGGRHTENTMFESHSPYQFPIVVIQLNLGPSPAQKKGDTPTLLSPAQVENLFHEWGHALHSVLGRTRYQHVTGTRPHSDSRHPRSLIRRQHPQLPTLMQDKAGPRAKNF</sequence>
<protein>
    <submittedName>
        <fullName evidence="9">Peptidase_M3 domain-containing protein</fullName>
    </submittedName>
</protein>
<keyword evidence="5 6" id="KW-0482">Metalloprotease</keyword>
<dbReference type="GO" id="GO:0004222">
    <property type="term" value="F:metalloendopeptidase activity"/>
    <property type="evidence" value="ECO:0007669"/>
    <property type="project" value="InterPro"/>
</dbReference>
<evidence type="ECO:0000256" key="5">
    <source>
        <dbReference type="ARBA" id="ARBA00023049"/>
    </source>
</evidence>
<evidence type="ECO:0000256" key="7">
    <source>
        <dbReference type="SAM" id="MobiDB-lite"/>
    </source>
</evidence>
<reference evidence="9" key="1">
    <citation type="submission" date="2019-11" db="UniProtKB">
        <authorList>
            <consortium name="WormBaseParasite"/>
        </authorList>
    </citation>
    <scope>IDENTIFICATION</scope>
</reference>
<dbReference type="PANTHER" id="PTHR11804">
    <property type="entry name" value="PROTEASE M3 THIMET OLIGOPEPTIDASE-RELATED"/>
    <property type="match status" value="1"/>
</dbReference>
<keyword evidence="3 6" id="KW-0378">Hydrolase</keyword>
<evidence type="ECO:0000313" key="9">
    <source>
        <dbReference type="WBParaSite" id="MCU_010512-RA"/>
    </source>
</evidence>
<dbReference type="GO" id="GO:0046872">
    <property type="term" value="F:metal ion binding"/>
    <property type="evidence" value="ECO:0007669"/>
    <property type="project" value="UniProtKB-UniRule"/>
</dbReference>
<dbReference type="WBParaSite" id="MCU_010512-RA">
    <property type="protein sequence ID" value="MCU_010512-RA"/>
    <property type="gene ID" value="MCU_010512"/>
</dbReference>
<dbReference type="InterPro" id="IPR001567">
    <property type="entry name" value="Pept_M3A_M3B_dom"/>
</dbReference>
<evidence type="ECO:0000256" key="4">
    <source>
        <dbReference type="ARBA" id="ARBA00022833"/>
    </source>
</evidence>
<accession>A0A5K3FQN0</accession>
<dbReference type="Pfam" id="PF01432">
    <property type="entry name" value="Peptidase_M3"/>
    <property type="match status" value="2"/>
</dbReference>
<proteinExistence type="inferred from homology"/>
<keyword evidence="4 6" id="KW-0862">Zinc</keyword>
<keyword evidence="2 6" id="KW-0479">Metal-binding</keyword>
<evidence type="ECO:0000256" key="3">
    <source>
        <dbReference type="ARBA" id="ARBA00022801"/>
    </source>
</evidence>
<comment type="similarity">
    <text evidence="6">Belongs to the peptidase M3 family.</text>
</comment>